<reference evidence="2" key="1">
    <citation type="submission" date="2016-10" db="EMBL/GenBank/DDBJ databases">
        <authorList>
            <person name="Varghese N."/>
            <person name="Submissions S."/>
        </authorList>
    </citation>
    <scope>NUCLEOTIDE SEQUENCE [LARGE SCALE GENOMIC DNA]</scope>
    <source>
        <strain evidence="2">DSM 43161</strain>
    </source>
</reference>
<gene>
    <name evidence="1" type="ORF">SAMN05660359_03209</name>
</gene>
<keyword evidence="2" id="KW-1185">Reference proteome</keyword>
<dbReference type="EMBL" id="FOWE01000007">
    <property type="protein sequence ID" value="SFO40128.1"/>
    <property type="molecule type" value="Genomic_DNA"/>
</dbReference>
<dbReference type="RefSeq" id="WP_075014504.1">
    <property type="nucleotide sequence ID" value="NZ_FOWE01000007.1"/>
</dbReference>
<dbReference type="OrthoDB" id="3827359at2"/>
<name>A0A1I5GVT1_9ACTN</name>
<proteinExistence type="predicted"/>
<dbReference type="AlphaFoldDB" id="A0A1I5GVT1"/>
<organism evidence="1 2">
    <name type="scientific">Geodermatophilus obscurus</name>
    <dbReference type="NCBI Taxonomy" id="1861"/>
    <lineage>
        <taxon>Bacteria</taxon>
        <taxon>Bacillati</taxon>
        <taxon>Actinomycetota</taxon>
        <taxon>Actinomycetes</taxon>
        <taxon>Geodermatophilales</taxon>
        <taxon>Geodermatophilaceae</taxon>
        <taxon>Geodermatophilus</taxon>
    </lineage>
</organism>
<sequence>MRWQQLFADLQAEFDEVAAREERAELPSRSRAETSAVRLAERLGGAVGGRVSLRCRGAGEIAGRLEEAGTDWALLADDAGREVLVALPAVVVASGLVRSTAVTGPSTRVRAALDLRWALRGLARDRSAVAVVLDDGALLTGTVDRVGADFVELAEHAPDEFRRPGAVRSVRAVALAAVAVVRTLSPGAA</sequence>
<dbReference type="Proteomes" id="UP000183642">
    <property type="component" value="Unassembled WGS sequence"/>
</dbReference>
<evidence type="ECO:0000313" key="1">
    <source>
        <dbReference type="EMBL" id="SFO40128.1"/>
    </source>
</evidence>
<protein>
    <recommendedName>
        <fullName evidence="3">Fis family transcriptional regulator</fullName>
    </recommendedName>
</protein>
<evidence type="ECO:0000313" key="2">
    <source>
        <dbReference type="Proteomes" id="UP000183642"/>
    </source>
</evidence>
<evidence type="ECO:0008006" key="3">
    <source>
        <dbReference type="Google" id="ProtNLM"/>
    </source>
</evidence>
<accession>A0A1I5GVT1</accession>